<feature type="transmembrane region" description="Helical" evidence="1">
    <location>
        <begin position="21"/>
        <end position="40"/>
    </location>
</feature>
<reference evidence="2 3" key="1">
    <citation type="submission" date="2019-10" db="EMBL/GenBank/DDBJ databases">
        <title>Rudanella paleaurantiibacter sp. nov., isolated from sludge.</title>
        <authorList>
            <person name="Xu S.Q."/>
        </authorList>
    </citation>
    <scope>NUCLEOTIDE SEQUENCE [LARGE SCALE GENOMIC DNA]</scope>
    <source>
        <strain evidence="2 3">HX-22-17</strain>
    </source>
</reference>
<proteinExistence type="predicted"/>
<keyword evidence="1" id="KW-1133">Transmembrane helix</keyword>
<name>A0A7J5TWL2_9BACT</name>
<feature type="transmembrane region" description="Helical" evidence="1">
    <location>
        <begin position="114"/>
        <end position="133"/>
    </location>
</feature>
<feature type="transmembrane region" description="Helical" evidence="1">
    <location>
        <begin position="145"/>
        <end position="163"/>
    </location>
</feature>
<dbReference type="AlphaFoldDB" id="A0A7J5TWL2"/>
<dbReference type="EMBL" id="WELI01000007">
    <property type="protein sequence ID" value="KAB7728789.1"/>
    <property type="molecule type" value="Genomic_DNA"/>
</dbReference>
<feature type="transmembrane region" description="Helical" evidence="1">
    <location>
        <begin position="244"/>
        <end position="268"/>
    </location>
</feature>
<gene>
    <name evidence="2" type="ORF">F5984_18390</name>
</gene>
<feature type="transmembrane region" description="Helical" evidence="1">
    <location>
        <begin position="319"/>
        <end position="340"/>
    </location>
</feature>
<feature type="transmembrane region" description="Helical" evidence="1">
    <location>
        <begin position="183"/>
        <end position="205"/>
    </location>
</feature>
<feature type="transmembrane region" description="Helical" evidence="1">
    <location>
        <begin position="90"/>
        <end position="108"/>
    </location>
</feature>
<evidence type="ECO:0000313" key="3">
    <source>
        <dbReference type="Proteomes" id="UP000488299"/>
    </source>
</evidence>
<feature type="transmembrane region" description="Helical" evidence="1">
    <location>
        <begin position="280"/>
        <end position="299"/>
    </location>
</feature>
<organism evidence="2 3">
    <name type="scientific">Rudanella paleaurantiibacter</name>
    <dbReference type="NCBI Taxonomy" id="2614655"/>
    <lineage>
        <taxon>Bacteria</taxon>
        <taxon>Pseudomonadati</taxon>
        <taxon>Bacteroidota</taxon>
        <taxon>Cytophagia</taxon>
        <taxon>Cytophagales</taxon>
        <taxon>Cytophagaceae</taxon>
        <taxon>Rudanella</taxon>
    </lineage>
</organism>
<keyword evidence="1" id="KW-0812">Transmembrane</keyword>
<evidence type="ECO:0000313" key="2">
    <source>
        <dbReference type="EMBL" id="KAB7728789.1"/>
    </source>
</evidence>
<accession>A0A7J5TWL2</accession>
<protein>
    <recommendedName>
        <fullName evidence="4">NnrS family protein</fullName>
    </recommendedName>
</protein>
<feature type="transmembrane region" description="Helical" evidence="1">
    <location>
        <begin position="352"/>
        <end position="372"/>
    </location>
</feature>
<keyword evidence="3" id="KW-1185">Reference proteome</keyword>
<feature type="transmembrane region" description="Helical" evidence="1">
    <location>
        <begin position="217"/>
        <end position="238"/>
    </location>
</feature>
<feature type="transmembrane region" description="Helical" evidence="1">
    <location>
        <begin position="60"/>
        <end position="78"/>
    </location>
</feature>
<evidence type="ECO:0008006" key="4">
    <source>
        <dbReference type="Google" id="ProtNLM"/>
    </source>
</evidence>
<dbReference type="Proteomes" id="UP000488299">
    <property type="component" value="Unassembled WGS sequence"/>
</dbReference>
<comment type="caution">
    <text evidence="2">The sequence shown here is derived from an EMBL/GenBank/DDBJ whole genome shotgun (WGS) entry which is preliminary data.</text>
</comment>
<evidence type="ECO:0000256" key="1">
    <source>
        <dbReference type="SAM" id="Phobius"/>
    </source>
</evidence>
<feature type="transmembrane region" description="Helical" evidence="1">
    <location>
        <begin position="378"/>
        <end position="401"/>
    </location>
</feature>
<sequence length="419" mass="47387">MNVADTPLQGSRTQEQRDWQTALLWWVVAGGLGVLLRYLLLRPSATLVYPYWLHAHSHVVLLGWAFNALFLTLIAQFVSSARQKAYRPIWIGFQVAIVGMLGLFPVQGYGAGSIIFSTLHVLLSYYMAWRLYTDLRPDHSLAARFVRWGLLFLVMSTLGPYALGILKARQLHETIWYNLSIYFYLHFLYNGWFMFGCLALLVRWLERWGCMPVGREANRFLLVWIGATVGTLALSALWTQPPMWVWAVGAVAGLAQLAAGGWLIRLLWQQRSRLQSKLRTPAYWLGQLALLSFGLKLGLQALSASAWATEWSYTQRHLVIAYLHLVFIGVISFFLLAWAIHRRILRPSGPALGLILVFFTLTEGGLVLESILQRTGTYLPYFGEMLLLFSVGLWIGVVWLWRVATAQNKGATSVEVAPG</sequence>
<dbReference type="RefSeq" id="WP_152125674.1">
    <property type="nucleotide sequence ID" value="NZ_WELI01000007.1"/>
</dbReference>
<keyword evidence="1" id="KW-0472">Membrane</keyword>